<proteinExistence type="predicted"/>
<dbReference type="EMBL" id="PYGJ01000006">
    <property type="protein sequence ID" value="PSL19302.1"/>
    <property type="molecule type" value="Genomic_DNA"/>
</dbReference>
<dbReference type="SUPFAM" id="SSF63712">
    <property type="entry name" value="Nicotinic receptor ligand binding domain-like"/>
    <property type="match status" value="1"/>
</dbReference>
<feature type="transmembrane region" description="Helical" evidence="1">
    <location>
        <begin position="291"/>
        <end position="310"/>
    </location>
</feature>
<dbReference type="InterPro" id="IPR006201">
    <property type="entry name" value="Neur_channel"/>
</dbReference>
<organism evidence="4 5">
    <name type="scientific">Shimia abyssi</name>
    <dbReference type="NCBI Taxonomy" id="1662395"/>
    <lineage>
        <taxon>Bacteria</taxon>
        <taxon>Pseudomonadati</taxon>
        <taxon>Pseudomonadota</taxon>
        <taxon>Alphaproteobacteria</taxon>
        <taxon>Rhodobacterales</taxon>
        <taxon>Roseobacteraceae</taxon>
    </lineage>
</organism>
<evidence type="ECO:0000313" key="5">
    <source>
        <dbReference type="Proteomes" id="UP000240418"/>
    </source>
</evidence>
<reference evidence="4 5" key="1">
    <citation type="submission" date="2018-03" db="EMBL/GenBank/DDBJ databases">
        <title>Genomic Encyclopedia of Archaeal and Bacterial Type Strains, Phase II (KMG-II): from individual species to whole genera.</title>
        <authorList>
            <person name="Goeker M."/>
        </authorList>
    </citation>
    <scope>NUCLEOTIDE SEQUENCE [LARGE SCALE GENOMIC DNA]</scope>
    <source>
        <strain evidence="4 5">DSM 100673</strain>
    </source>
</reference>
<dbReference type="OrthoDB" id="7069101at2"/>
<evidence type="ECO:0000313" key="4">
    <source>
        <dbReference type="EMBL" id="PSL19302.1"/>
    </source>
</evidence>
<dbReference type="PANTHER" id="PTHR18945">
    <property type="entry name" value="NEUROTRANSMITTER GATED ION CHANNEL"/>
    <property type="match status" value="1"/>
</dbReference>
<feature type="transmembrane region" description="Helical" evidence="1">
    <location>
        <begin position="264"/>
        <end position="285"/>
    </location>
</feature>
<accession>A0A2P8FC94</accession>
<feature type="domain" description="Neurotransmitter-gated ion-channel ligand-binding" evidence="3">
    <location>
        <begin position="38"/>
        <end position="226"/>
    </location>
</feature>
<feature type="transmembrane region" description="Helical" evidence="1">
    <location>
        <begin position="331"/>
        <end position="350"/>
    </location>
</feature>
<evidence type="ECO:0000256" key="2">
    <source>
        <dbReference type="SAM" id="SignalP"/>
    </source>
</evidence>
<dbReference type="Pfam" id="PF02931">
    <property type="entry name" value="Neur_chan_LBD"/>
    <property type="match status" value="1"/>
</dbReference>
<dbReference type="RefSeq" id="WP_106608506.1">
    <property type="nucleotide sequence ID" value="NZ_PYGJ01000006.1"/>
</dbReference>
<sequence>MRLPIFHFIAALCVALWGAVASAEGFGDQGFMAIKSDVSEPIKVGVGIKIDQITFVDQQSENYGAVGNFVMRFTHPDLAFDEAEHGGSILSLTVDEYRKYSRDRSVIVPFFVLQNQQGRRFTQQAQIILRATGEVTFLERFTATLQAPYFNFRKYPFDTQRFFMEVTSVFPSSHVEFHPLDNLSGLGELLGEEEWILNNPRMLSHDIEGMTGLPSSQVVLAFEAHRHMQYYMLRILLPLLIILFASWATFFLEEYRRRIDMANANLLVFVAFNFAISTTLPKLGYLTFLDSLFVGMFIITGSMVLVNIGLRRLKIVEKEALARKIDRYLVIWVYPIMYAGFLFWAVRFFLI</sequence>
<dbReference type="GO" id="GO:0004888">
    <property type="term" value="F:transmembrane signaling receptor activity"/>
    <property type="evidence" value="ECO:0007669"/>
    <property type="project" value="InterPro"/>
</dbReference>
<feature type="chain" id="PRO_5015187983" evidence="2">
    <location>
        <begin position="24"/>
        <end position="351"/>
    </location>
</feature>
<keyword evidence="1" id="KW-1133">Transmembrane helix</keyword>
<comment type="caution">
    <text evidence="4">The sequence shown here is derived from an EMBL/GenBank/DDBJ whole genome shotgun (WGS) entry which is preliminary data.</text>
</comment>
<dbReference type="Gene3D" id="1.20.58.390">
    <property type="entry name" value="Neurotransmitter-gated ion-channel transmembrane domain"/>
    <property type="match status" value="1"/>
</dbReference>
<dbReference type="Gene3D" id="2.70.170.10">
    <property type="entry name" value="Neurotransmitter-gated ion-channel ligand-binding domain"/>
    <property type="match status" value="1"/>
</dbReference>
<keyword evidence="5" id="KW-1185">Reference proteome</keyword>
<keyword evidence="1" id="KW-0472">Membrane</keyword>
<dbReference type="InterPro" id="IPR038050">
    <property type="entry name" value="Neuro_actylchol_rec"/>
</dbReference>
<dbReference type="InterPro" id="IPR006202">
    <property type="entry name" value="Neur_chan_lig-bd"/>
</dbReference>
<gene>
    <name evidence="4" type="ORF">CLV88_10613</name>
</gene>
<dbReference type="Proteomes" id="UP000240418">
    <property type="component" value="Unassembled WGS sequence"/>
</dbReference>
<feature type="signal peptide" evidence="2">
    <location>
        <begin position="1"/>
        <end position="23"/>
    </location>
</feature>
<dbReference type="GO" id="GO:0016020">
    <property type="term" value="C:membrane"/>
    <property type="evidence" value="ECO:0007669"/>
    <property type="project" value="InterPro"/>
</dbReference>
<evidence type="ECO:0000259" key="3">
    <source>
        <dbReference type="Pfam" id="PF02931"/>
    </source>
</evidence>
<keyword evidence="1" id="KW-0812">Transmembrane</keyword>
<keyword evidence="2" id="KW-0732">Signal</keyword>
<evidence type="ECO:0000256" key="1">
    <source>
        <dbReference type="SAM" id="Phobius"/>
    </source>
</evidence>
<dbReference type="AlphaFoldDB" id="A0A2P8FC94"/>
<feature type="transmembrane region" description="Helical" evidence="1">
    <location>
        <begin position="231"/>
        <end position="252"/>
    </location>
</feature>
<name>A0A2P8FC94_9RHOB</name>
<dbReference type="InterPro" id="IPR036734">
    <property type="entry name" value="Neur_chan_lig-bd_sf"/>
</dbReference>
<dbReference type="GO" id="GO:0005230">
    <property type="term" value="F:extracellular ligand-gated monoatomic ion channel activity"/>
    <property type="evidence" value="ECO:0007669"/>
    <property type="project" value="InterPro"/>
</dbReference>
<protein>
    <submittedName>
        <fullName evidence="4">Neurotransmitter-gated ion-channel</fullName>
    </submittedName>
</protein>